<accession>A0ACC8EMT6</accession>
<dbReference type="EMBL" id="KV748258">
    <property type="protein sequence ID" value="OCK87649.1"/>
    <property type="molecule type" value="Genomic_DNA"/>
</dbReference>
<proteinExistence type="predicted"/>
<gene>
    <name evidence="1" type="ORF">K441DRAFT_593473</name>
</gene>
<organism evidence="1 2">
    <name type="scientific">Cenococcum geophilum 1.58</name>
    <dbReference type="NCBI Taxonomy" id="794803"/>
    <lineage>
        <taxon>Eukaryota</taxon>
        <taxon>Fungi</taxon>
        <taxon>Dikarya</taxon>
        <taxon>Ascomycota</taxon>
        <taxon>Pezizomycotina</taxon>
        <taxon>Dothideomycetes</taxon>
        <taxon>Pleosporomycetidae</taxon>
        <taxon>Gloniales</taxon>
        <taxon>Gloniaceae</taxon>
        <taxon>Cenococcum</taxon>
    </lineage>
</organism>
<dbReference type="Proteomes" id="UP000250078">
    <property type="component" value="Unassembled WGS sequence"/>
</dbReference>
<sequence>KPHIIKNRLLLPAKLSYIKKWINKILDKGFIYKLTLLAAILLLLTIKPSGGLNIVTIKNRYLLLLIRKILNVLYSAKYFTKLNVITIFNQIRIAEGYK</sequence>
<keyword evidence="2" id="KW-1185">Reference proteome</keyword>
<reference evidence="1 2" key="1">
    <citation type="journal article" date="2016" name="Nat. Commun.">
        <title>Ectomycorrhizal ecology is imprinted in the genome of the dominant symbiotic fungus Cenococcum geophilum.</title>
        <authorList>
            <consortium name="DOE Joint Genome Institute"/>
            <person name="Peter M."/>
            <person name="Kohler A."/>
            <person name="Ohm R.A."/>
            <person name="Kuo A."/>
            <person name="Krutzmann J."/>
            <person name="Morin E."/>
            <person name="Arend M."/>
            <person name="Barry K.W."/>
            <person name="Binder M."/>
            <person name="Choi C."/>
            <person name="Clum A."/>
            <person name="Copeland A."/>
            <person name="Grisel N."/>
            <person name="Haridas S."/>
            <person name="Kipfer T."/>
            <person name="LaButti K."/>
            <person name="Lindquist E."/>
            <person name="Lipzen A."/>
            <person name="Maire R."/>
            <person name="Meier B."/>
            <person name="Mihaltcheva S."/>
            <person name="Molinier V."/>
            <person name="Murat C."/>
            <person name="Poggeler S."/>
            <person name="Quandt C.A."/>
            <person name="Sperisen C."/>
            <person name="Tritt A."/>
            <person name="Tisserant E."/>
            <person name="Crous P.W."/>
            <person name="Henrissat B."/>
            <person name="Nehls U."/>
            <person name="Egli S."/>
            <person name="Spatafora J.W."/>
            <person name="Grigoriev I.V."/>
            <person name="Martin F.M."/>
        </authorList>
    </citation>
    <scope>NUCLEOTIDE SEQUENCE [LARGE SCALE GENOMIC DNA]</scope>
    <source>
        <strain evidence="1 2">1.58</strain>
    </source>
</reference>
<evidence type="ECO:0000313" key="1">
    <source>
        <dbReference type="EMBL" id="OCK87649.1"/>
    </source>
</evidence>
<evidence type="ECO:0000313" key="2">
    <source>
        <dbReference type="Proteomes" id="UP000250078"/>
    </source>
</evidence>
<protein>
    <submittedName>
        <fullName evidence="1">Uncharacterized protein</fullName>
    </submittedName>
</protein>
<feature type="non-terminal residue" evidence="1">
    <location>
        <position position="1"/>
    </location>
</feature>
<name>A0ACC8EMT6_9PEZI</name>